<dbReference type="FunFam" id="3.40.50.2300:FF:000001">
    <property type="entry name" value="DNA-binding response regulator PhoB"/>
    <property type="match status" value="1"/>
</dbReference>
<dbReference type="PROSITE" id="PS50110">
    <property type="entry name" value="RESPONSE_REGULATORY"/>
    <property type="match status" value="1"/>
</dbReference>
<dbReference type="InterPro" id="IPR011006">
    <property type="entry name" value="CheY-like_superfamily"/>
</dbReference>
<evidence type="ECO:0000256" key="4">
    <source>
        <dbReference type="ARBA" id="ARBA00023125"/>
    </source>
</evidence>
<keyword evidence="4" id="KW-0238">DNA-binding</keyword>
<dbReference type="Gene3D" id="3.40.50.2300">
    <property type="match status" value="1"/>
</dbReference>
<comment type="caution">
    <text evidence="8">The sequence shown here is derived from an EMBL/GenBank/DDBJ whole genome shotgun (WGS) entry which is preliminary data.</text>
</comment>
<dbReference type="AlphaFoldDB" id="A0A7C3KDI1"/>
<dbReference type="InterPro" id="IPR001789">
    <property type="entry name" value="Sig_transdc_resp-reg_receiver"/>
</dbReference>
<feature type="modified residue" description="4-aspartylphosphate" evidence="6">
    <location>
        <position position="79"/>
    </location>
</feature>
<evidence type="ECO:0000313" key="8">
    <source>
        <dbReference type="EMBL" id="HFM97205.1"/>
    </source>
</evidence>
<evidence type="ECO:0000256" key="5">
    <source>
        <dbReference type="ARBA" id="ARBA00023163"/>
    </source>
</evidence>
<keyword evidence="3" id="KW-0805">Transcription regulation</keyword>
<name>A0A7C3KDI1_9CYAN</name>
<dbReference type="EMBL" id="DSRU01000060">
    <property type="protein sequence ID" value="HFM97205.1"/>
    <property type="molecule type" value="Genomic_DNA"/>
</dbReference>
<dbReference type="PANTHER" id="PTHR44591:SF23">
    <property type="entry name" value="CHEY SUBFAMILY"/>
    <property type="match status" value="1"/>
</dbReference>
<sequence>MRIILISRIAGLLDRYCISQTTRPAGRGSCVLIIEDEPVMREMLHRLLQKEGWQTIEAENGREGLEKLAQTPPDLILLDLMMPEMDGFQFISELRCQAQFSHIPVVVVTAMDLTEADRAFLNARVEQTLQKGAYTRDELLYQVRDLVMRCATRLSDQ</sequence>
<dbReference type="GO" id="GO:0003677">
    <property type="term" value="F:DNA binding"/>
    <property type="evidence" value="ECO:0007669"/>
    <property type="project" value="UniProtKB-KW"/>
</dbReference>
<dbReference type="Pfam" id="PF00072">
    <property type="entry name" value="Response_reg"/>
    <property type="match status" value="1"/>
</dbReference>
<keyword evidence="1 6" id="KW-0597">Phosphoprotein</keyword>
<evidence type="ECO:0000256" key="6">
    <source>
        <dbReference type="PROSITE-ProRule" id="PRU00169"/>
    </source>
</evidence>
<dbReference type="SMART" id="SM00448">
    <property type="entry name" value="REC"/>
    <property type="match status" value="1"/>
</dbReference>
<evidence type="ECO:0000256" key="2">
    <source>
        <dbReference type="ARBA" id="ARBA00023012"/>
    </source>
</evidence>
<dbReference type="GO" id="GO:0000160">
    <property type="term" value="P:phosphorelay signal transduction system"/>
    <property type="evidence" value="ECO:0007669"/>
    <property type="project" value="UniProtKB-KW"/>
</dbReference>
<feature type="domain" description="Response regulatory" evidence="7">
    <location>
        <begin position="30"/>
        <end position="146"/>
    </location>
</feature>
<dbReference type="PANTHER" id="PTHR44591">
    <property type="entry name" value="STRESS RESPONSE REGULATOR PROTEIN 1"/>
    <property type="match status" value="1"/>
</dbReference>
<reference evidence="8" key="1">
    <citation type="journal article" date="2020" name="mSystems">
        <title>Genome- and Community-Level Interaction Insights into Carbon Utilization and Element Cycling Functions of Hydrothermarchaeota in Hydrothermal Sediment.</title>
        <authorList>
            <person name="Zhou Z."/>
            <person name="Liu Y."/>
            <person name="Xu W."/>
            <person name="Pan J."/>
            <person name="Luo Z.H."/>
            <person name="Li M."/>
        </authorList>
    </citation>
    <scope>NUCLEOTIDE SEQUENCE [LARGE SCALE GENOMIC DNA]</scope>
    <source>
        <strain evidence="8">SpSt-418</strain>
    </source>
</reference>
<dbReference type="CDD" id="cd17574">
    <property type="entry name" value="REC_OmpR"/>
    <property type="match status" value="1"/>
</dbReference>
<proteinExistence type="predicted"/>
<keyword evidence="5" id="KW-0804">Transcription</keyword>
<accession>A0A7C3KDI1</accession>
<dbReference type="SUPFAM" id="SSF52172">
    <property type="entry name" value="CheY-like"/>
    <property type="match status" value="1"/>
</dbReference>
<evidence type="ECO:0000256" key="1">
    <source>
        <dbReference type="ARBA" id="ARBA00022553"/>
    </source>
</evidence>
<evidence type="ECO:0000259" key="7">
    <source>
        <dbReference type="PROSITE" id="PS50110"/>
    </source>
</evidence>
<organism evidence="8">
    <name type="scientific">Oscillatoriales cyanobacterium SpSt-418</name>
    <dbReference type="NCBI Taxonomy" id="2282169"/>
    <lineage>
        <taxon>Bacteria</taxon>
        <taxon>Bacillati</taxon>
        <taxon>Cyanobacteriota</taxon>
        <taxon>Cyanophyceae</taxon>
        <taxon>Oscillatoriophycideae</taxon>
        <taxon>Oscillatoriales</taxon>
    </lineage>
</organism>
<protein>
    <submittedName>
        <fullName evidence="8">Response regulator</fullName>
    </submittedName>
</protein>
<evidence type="ECO:0000256" key="3">
    <source>
        <dbReference type="ARBA" id="ARBA00023015"/>
    </source>
</evidence>
<keyword evidence="2" id="KW-0902">Two-component regulatory system</keyword>
<dbReference type="InterPro" id="IPR050595">
    <property type="entry name" value="Bact_response_regulator"/>
</dbReference>
<gene>
    <name evidence="8" type="ORF">ENR64_05425</name>
</gene>